<keyword evidence="3" id="KW-1185">Reference proteome</keyword>
<proteinExistence type="predicted"/>
<dbReference type="EMBL" id="ML996706">
    <property type="protein sequence ID" value="KAF2396509.1"/>
    <property type="molecule type" value="Genomic_DNA"/>
</dbReference>
<dbReference type="AlphaFoldDB" id="A0A6G1HKY1"/>
<reference evidence="2" key="1">
    <citation type="journal article" date="2020" name="Stud. Mycol.">
        <title>101 Dothideomycetes genomes: a test case for predicting lifestyles and emergence of pathogens.</title>
        <authorList>
            <person name="Haridas S."/>
            <person name="Albert R."/>
            <person name="Binder M."/>
            <person name="Bloem J."/>
            <person name="Labutti K."/>
            <person name="Salamov A."/>
            <person name="Andreopoulos B."/>
            <person name="Baker S."/>
            <person name="Barry K."/>
            <person name="Bills G."/>
            <person name="Bluhm B."/>
            <person name="Cannon C."/>
            <person name="Castanera R."/>
            <person name="Culley D."/>
            <person name="Daum C."/>
            <person name="Ezra D."/>
            <person name="Gonzalez J."/>
            <person name="Henrissat B."/>
            <person name="Kuo A."/>
            <person name="Liang C."/>
            <person name="Lipzen A."/>
            <person name="Lutzoni F."/>
            <person name="Magnuson J."/>
            <person name="Mondo S."/>
            <person name="Nolan M."/>
            <person name="Ohm R."/>
            <person name="Pangilinan J."/>
            <person name="Park H.-J."/>
            <person name="Ramirez L."/>
            <person name="Alfaro M."/>
            <person name="Sun H."/>
            <person name="Tritt A."/>
            <person name="Yoshinaga Y."/>
            <person name="Zwiers L.-H."/>
            <person name="Turgeon B."/>
            <person name="Goodwin S."/>
            <person name="Spatafora J."/>
            <person name="Crous P."/>
            <person name="Grigoriev I."/>
        </authorList>
    </citation>
    <scope>NUCLEOTIDE SEQUENCE</scope>
    <source>
        <strain evidence="2">CBS 262.69</strain>
    </source>
</reference>
<feature type="region of interest" description="Disordered" evidence="1">
    <location>
        <begin position="45"/>
        <end position="64"/>
    </location>
</feature>
<name>A0A6G1HKY1_9PEZI</name>
<evidence type="ECO:0000313" key="3">
    <source>
        <dbReference type="Proteomes" id="UP000799640"/>
    </source>
</evidence>
<gene>
    <name evidence="2" type="ORF">EJ06DRAFT_524492</name>
</gene>
<organism evidence="2 3">
    <name type="scientific">Trichodelitschia bisporula</name>
    <dbReference type="NCBI Taxonomy" id="703511"/>
    <lineage>
        <taxon>Eukaryota</taxon>
        <taxon>Fungi</taxon>
        <taxon>Dikarya</taxon>
        <taxon>Ascomycota</taxon>
        <taxon>Pezizomycotina</taxon>
        <taxon>Dothideomycetes</taxon>
        <taxon>Dothideomycetes incertae sedis</taxon>
        <taxon>Phaeotrichales</taxon>
        <taxon>Phaeotrichaceae</taxon>
        <taxon>Trichodelitschia</taxon>
    </lineage>
</organism>
<dbReference type="Proteomes" id="UP000799640">
    <property type="component" value="Unassembled WGS sequence"/>
</dbReference>
<protein>
    <submittedName>
        <fullName evidence="2">Uncharacterized protein</fullName>
    </submittedName>
</protein>
<sequence length="127" mass="15460">MPNFEVLFRNKKPDYESQVCRLLQSHMLSELQWFFMKVQYHEEEAYETPTRRPNTKEECQTPTPKIEYRRSIQDTDPKAEYERRIRNAGPKVEYERRIRKADPKVEYRRSIRKPVVLLVQVPMLSEL</sequence>
<evidence type="ECO:0000313" key="2">
    <source>
        <dbReference type="EMBL" id="KAF2396509.1"/>
    </source>
</evidence>
<accession>A0A6G1HKY1</accession>
<evidence type="ECO:0000256" key="1">
    <source>
        <dbReference type="SAM" id="MobiDB-lite"/>
    </source>
</evidence>